<sequence length="431" mass="44267">MAHLGSPTSHGGKIITGSGDVGGGFLAAASATAAVINFATMGAIRADGSVDDAKLAALLADPKLTEKAAAANALVSPAPQPAAQSIAAASAPAALNEASEVEPGFYIVQKPMSRSELETMLFEKPDAAVMSKFRALNPTLATHAKPGQLVVLSDPKNYQCTREEALLMEAADKVNTALEPMSDEEASFMLRHLDEISSMLASGSTGMGVGMAVSARYLTSVKDVLEEIEVLHQQAFQRDGHLRSAKFFEDREKVFKKLDSYLISMTKKGIGIPEHPKLKSALGISSRSVVHSWTKAGVAGQIPGYATHIDGIAKASTYIKYGGWIGTAVGGSASIMKVQDVCTAGDKDACERVKYTEGGSFVGSFAGGVAASALLGVSTTGAICVALGAPTAGIGALACGLVVVGTGSLVGGSLGGTVGEDVGEMIYEKRQ</sequence>
<protein>
    <recommendedName>
        <fullName evidence="3">LysM domain-containing protein</fullName>
    </recommendedName>
</protein>
<keyword evidence="2" id="KW-1185">Reference proteome</keyword>
<proteinExistence type="predicted"/>
<name>A0ABZ2RLW1_ECTME</name>
<reference evidence="1 2" key="1">
    <citation type="submission" date="2024-03" db="EMBL/GenBank/DDBJ databases">
        <title>Complete genome of BD2.</title>
        <authorList>
            <person name="Cao G."/>
        </authorList>
    </citation>
    <scope>NUCLEOTIDE SEQUENCE [LARGE SCALE GENOMIC DNA]</scope>
    <source>
        <strain evidence="1 2">BD2</strain>
    </source>
</reference>
<evidence type="ECO:0008006" key="3">
    <source>
        <dbReference type="Google" id="ProtNLM"/>
    </source>
</evidence>
<evidence type="ECO:0000313" key="1">
    <source>
        <dbReference type="EMBL" id="WXL28050.1"/>
    </source>
</evidence>
<gene>
    <name evidence="1" type="ORF">WG219_19270</name>
</gene>
<organism evidence="1 2">
    <name type="scientific">Ectopseudomonas mendocina</name>
    <name type="common">Pseudomonas mendocina</name>
    <dbReference type="NCBI Taxonomy" id="300"/>
    <lineage>
        <taxon>Bacteria</taxon>
        <taxon>Pseudomonadati</taxon>
        <taxon>Pseudomonadota</taxon>
        <taxon>Gammaproteobacteria</taxon>
        <taxon>Pseudomonadales</taxon>
        <taxon>Pseudomonadaceae</taxon>
        <taxon>Ectopseudomonas</taxon>
    </lineage>
</organism>
<dbReference type="Proteomes" id="UP001476583">
    <property type="component" value="Chromosome"/>
</dbReference>
<evidence type="ECO:0000313" key="2">
    <source>
        <dbReference type="Proteomes" id="UP001476583"/>
    </source>
</evidence>
<dbReference type="EMBL" id="CP148074">
    <property type="protein sequence ID" value="WXL28050.1"/>
    <property type="molecule type" value="Genomic_DNA"/>
</dbReference>
<accession>A0ABZ2RLW1</accession>